<dbReference type="Pfam" id="PF00459">
    <property type="entry name" value="Inositol_P"/>
    <property type="match status" value="1"/>
</dbReference>
<dbReference type="PRINTS" id="PR00377">
    <property type="entry name" value="IMPHPHTASES"/>
</dbReference>
<organism evidence="5">
    <name type="scientific">freshwater metagenome</name>
    <dbReference type="NCBI Taxonomy" id="449393"/>
    <lineage>
        <taxon>unclassified sequences</taxon>
        <taxon>metagenomes</taxon>
        <taxon>ecological metagenomes</taxon>
    </lineage>
</organism>
<dbReference type="PANTHER" id="PTHR20854:SF4">
    <property type="entry name" value="INOSITOL-1-MONOPHOSPHATASE-RELATED"/>
    <property type="match status" value="1"/>
</dbReference>
<dbReference type="EMBL" id="CAESAJ010000022">
    <property type="protein sequence ID" value="CAB4333274.1"/>
    <property type="molecule type" value="Genomic_DNA"/>
</dbReference>
<dbReference type="AlphaFoldDB" id="A0A6J5YT02"/>
<dbReference type="GO" id="GO:0007165">
    <property type="term" value="P:signal transduction"/>
    <property type="evidence" value="ECO:0007669"/>
    <property type="project" value="TreeGrafter"/>
</dbReference>
<sequence length="292" mass="31413">MYGVLSRRVKTGASRCRLYTGQVFDDHERFSVAIDMAREAGTVALEYFGRLTSDQLRNKGPHDLVSEADLEVEQFIRNRIEREFPTDKILGEEQGGGIDTDSPLWVIDPIDGTGEFVRGSRNWCIVISFVDAGATQFGVVYSPMTDEMFTATVDGDALLNSRKIACASANNVSQGVITLEHSSSNSTQDIVSMVTKLLDGGGNYVREGSGALGICNAACGRSLGFIELSLKSWDCLGPLLIATRAGCITTDFIASGFMQSGGPVVVAATNVSDSILALLPQWARNEQVLSNP</sequence>
<evidence type="ECO:0000256" key="1">
    <source>
        <dbReference type="ARBA" id="ARBA00001946"/>
    </source>
</evidence>
<reference evidence="5" key="1">
    <citation type="submission" date="2020-05" db="EMBL/GenBank/DDBJ databases">
        <authorList>
            <person name="Chiriac C."/>
            <person name="Salcher M."/>
            <person name="Ghai R."/>
            <person name="Kavagutti S V."/>
        </authorList>
    </citation>
    <scope>NUCLEOTIDE SEQUENCE</scope>
</reference>
<dbReference type="PANTHER" id="PTHR20854">
    <property type="entry name" value="INOSITOL MONOPHOSPHATASE"/>
    <property type="match status" value="1"/>
</dbReference>
<dbReference type="SUPFAM" id="SSF56655">
    <property type="entry name" value="Carbohydrate phosphatase"/>
    <property type="match status" value="1"/>
</dbReference>
<dbReference type="GO" id="GO:0006020">
    <property type="term" value="P:inositol metabolic process"/>
    <property type="evidence" value="ECO:0007669"/>
    <property type="project" value="TreeGrafter"/>
</dbReference>
<dbReference type="InterPro" id="IPR000760">
    <property type="entry name" value="Inositol_monophosphatase-like"/>
</dbReference>
<dbReference type="GO" id="GO:0008934">
    <property type="term" value="F:inositol monophosphate 1-phosphatase activity"/>
    <property type="evidence" value="ECO:0007669"/>
    <property type="project" value="TreeGrafter"/>
</dbReference>
<dbReference type="FunFam" id="3.30.540.10:FF:000003">
    <property type="entry name" value="Inositol-1-monophosphatase"/>
    <property type="match status" value="1"/>
</dbReference>
<dbReference type="Gene3D" id="3.30.540.10">
    <property type="entry name" value="Fructose-1,6-Bisphosphatase, subunit A, domain 1"/>
    <property type="match status" value="1"/>
</dbReference>
<evidence type="ECO:0000256" key="3">
    <source>
        <dbReference type="ARBA" id="ARBA00022801"/>
    </source>
</evidence>
<evidence type="ECO:0000313" key="5">
    <source>
        <dbReference type="EMBL" id="CAB4333274.1"/>
    </source>
</evidence>
<name>A0A6J5YT02_9ZZZZ</name>
<keyword evidence="3" id="KW-0378">Hydrolase</keyword>
<keyword evidence="4" id="KW-0460">Magnesium</keyword>
<dbReference type="GO" id="GO:0046872">
    <property type="term" value="F:metal ion binding"/>
    <property type="evidence" value="ECO:0007669"/>
    <property type="project" value="UniProtKB-KW"/>
</dbReference>
<accession>A0A6J5YT02</accession>
<dbReference type="InterPro" id="IPR020583">
    <property type="entry name" value="Inositol_monoP_metal-BS"/>
</dbReference>
<comment type="cofactor">
    <cofactor evidence="1">
        <name>Mg(2+)</name>
        <dbReference type="ChEBI" id="CHEBI:18420"/>
    </cofactor>
</comment>
<evidence type="ECO:0000256" key="2">
    <source>
        <dbReference type="ARBA" id="ARBA00022723"/>
    </source>
</evidence>
<proteinExistence type="predicted"/>
<gene>
    <name evidence="5" type="ORF">UFOPK3770_00368</name>
</gene>
<dbReference type="PROSITE" id="PS00629">
    <property type="entry name" value="IMP_1"/>
    <property type="match status" value="1"/>
</dbReference>
<keyword evidence="2" id="KW-0479">Metal-binding</keyword>
<protein>
    <submittedName>
        <fullName evidence="5">Unannotated protein</fullName>
    </submittedName>
</protein>
<evidence type="ECO:0000256" key="4">
    <source>
        <dbReference type="ARBA" id="ARBA00022842"/>
    </source>
</evidence>
<dbReference type="Gene3D" id="3.40.190.80">
    <property type="match status" value="1"/>
</dbReference>